<dbReference type="RefSeq" id="WP_345334970.1">
    <property type="nucleotide sequence ID" value="NZ_BAABJZ010000024.1"/>
</dbReference>
<evidence type="ECO:0000256" key="4">
    <source>
        <dbReference type="ARBA" id="ARBA00023002"/>
    </source>
</evidence>
<gene>
    <name evidence="6" type="ORF">GCM10023333_17400</name>
</gene>
<evidence type="ECO:0000313" key="6">
    <source>
        <dbReference type="EMBL" id="GAA4883670.1"/>
    </source>
</evidence>
<dbReference type="PANTHER" id="PTHR43400:SF10">
    <property type="entry name" value="3-OXOSTEROID 1-DEHYDROGENASE"/>
    <property type="match status" value="1"/>
</dbReference>
<dbReference type="SUPFAM" id="SSF51905">
    <property type="entry name" value="FAD/NAD(P)-binding domain"/>
    <property type="match status" value="1"/>
</dbReference>
<dbReference type="InterPro" id="IPR050315">
    <property type="entry name" value="FAD-oxidoreductase_2"/>
</dbReference>
<dbReference type="Gene3D" id="3.90.700.10">
    <property type="entry name" value="Succinate dehydrogenase/fumarate reductase flavoprotein, catalytic domain"/>
    <property type="match status" value="1"/>
</dbReference>
<evidence type="ECO:0000259" key="5">
    <source>
        <dbReference type="Pfam" id="PF00890"/>
    </source>
</evidence>
<dbReference type="SUPFAM" id="SSF56425">
    <property type="entry name" value="Succinate dehydrogenase/fumarate reductase flavoprotein, catalytic domain"/>
    <property type="match status" value="1"/>
</dbReference>
<keyword evidence="4" id="KW-0560">Oxidoreductase</keyword>
<sequence>MSYEQPLELTDTQPPQQIVPEAVDWQGEYDVVVVGYGGAGICAAIEAVDAGASVLALDRFQGGGATAASGGVVYAGGGTQYQQDAGFEDSADNMFAYLKQETGDAVSDETLRRFCQQSCDNLRWLEANRVGFAGNVPPIKTSYPTNQYYLYYSGNEAVGGYKDKATPAPRGHRVKGAGMSGQALFRALRASAAAKGVKLQTQTEVQCLLTDAHDRVIGVEVRTLPAGWISLQHKWLSALIGKLHLYSPRRAFKLRAKLVALERQHGQIQRICARNGVVLSAGGFAFNRKMVERYNDKYRKGLPLGTTGCNGSGIGLGHSVGGALARMDKFSAWRFINPPLAWAQGMVVNGAGERYCNEEVYGAKLGHEMCEHNDGRAYLVINHAQRAEALKQCVPGKAQSFQILPALMNLFLNAKKADSIEGLAKRMKLPEAALRAELDSYNAAARGECVDRFGKSPAFLKPMAQGPYYGINVSFDSPTFPCPMISLGGLKVCEHSGQVLDQEERIIPGLYAAGRNAVGVASNLYVSGISIADCVFSGRRAGAHVAAQRRGETAKPCAESSAA</sequence>
<keyword evidence="3" id="KW-0274">FAD</keyword>
<keyword evidence="2" id="KW-0285">Flavoprotein</keyword>
<evidence type="ECO:0000256" key="2">
    <source>
        <dbReference type="ARBA" id="ARBA00022630"/>
    </source>
</evidence>
<dbReference type="Proteomes" id="UP001499988">
    <property type="component" value="Unassembled WGS sequence"/>
</dbReference>
<evidence type="ECO:0000313" key="7">
    <source>
        <dbReference type="Proteomes" id="UP001499988"/>
    </source>
</evidence>
<organism evidence="6 7">
    <name type="scientific">Ferrimonas pelagia</name>
    <dbReference type="NCBI Taxonomy" id="1177826"/>
    <lineage>
        <taxon>Bacteria</taxon>
        <taxon>Pseudomonadati</taxon>
        <taxon>Pseudomonadota</taxon>
        <taxon>Gammaproteobacteria</taxon>
        <taxon>Alteromonadales</taxon>
        <taxon>Ferrimonadaceae</taxon>
        <taxon>Ferrimonas</taxon>
    </lineage>
</organism>
<dbReference type="InterPro" id="IPR027477">
    <property type="entry name" value="Succ_DH/fumarate_Rdtase_cat_sf"/>
</dbReference>
<reference evidence="7" key="1">
    <citation type="journal article" date="2019" name="Int. J. Syst. Evol. Microbiol.">
        <title>The Global Catalogue of Microorganisms (GCM) 10K type strain sequencing project: providing services to taxonomists for standard genome sequencing and annotation.</title>
        <authorList>
            <consortium name="The Broad Institute Genomics Platform"/>
            <consortium name="The Broad Institute Genome Sequencing Center for Infectious Disease"/>
            <person name="Wu L."/>
            <person name="Ma J."/>
        </authorList>
    </citation>
    <scope>NUCLEOTIDE SEQUENCE [LARGE SCALE GENOMIC DNA]</scope>
    <source>
        <strain evidence="7">JCM 18401</strain>
    </source>
</reference>
<evidence type="ECO:0000256" key="3">
    <source>
        <dbReference type="ARBA" id="ARBA00022827"/>
    </source>
</evidence>
<dbReference type="NCBIfam" id="NF005511">
    <property type="entry name" value="PRK07121.1-4"/>
    <property type="match status" value="1"/>
</dbReference>
<name>A0ABP9EPJ5_9GAMM</name>
<evidence type="ECO:0000256" key="1">
    <source>
        <dbReference type="ARBA" id="ARBA00001974"/>
    </source>
</evidence>
<comment type="caution">
    <text evidence="6">The sequence shown here is derived from an EMBL/GenBank/DDBJ whole genome shotgun (WGS) entry which is preliminary data.</text>
</comment>
<dbReference type="EMBL" id="BAABJZ010000024">
    <property type="protein sequence ID" value="GAA4883670.1"/>
    <property type="molecule type" value="Genomic_DNA"/>
</dbReference>
<comment type="cofactor">
    <cofactor evidence="1">
        <name>FAD</name>
        <dbReference type="ChEBI" id="CHEBI:57692"/>
    </cofactor>
</comment>
<dbReference type="InterPro" id="IPR003953">
    <property type="entry name" value="FAD-dep_OxRdtase_2_FAD-bd"/>
</dbReference>
<accession>A0ABP9EPJ5</accession>
<dbReference type="Gene3D" id="3.50.50.60">
    <property type="entry name" value="FAD/NAD(P)-binding domain"/>
    <property type="match status" value="3"/>
</dbReference>
<feature type="domain" description="FAD-dependent oxidoreductase 2 FAD-binding" evidence="5">
    <location>
        <begin position="30"/>
        <end position="521"/>
    </location>
</feature>
<dbReference type="Pfam" id="PF00890">
    <property type="entry name" value="FAD_binding_2"/>
    <property type="match status" value="1"/>
</dbReference>
<proteinExistence type="predicted"/>
<dbReference type="PANTHER" id="PTHR43400">
    <property type="entry name" value="FUMARATE REDUCTASE"/>
    <property type="match status" value="1"/>
</dbReference>
<dbReference type="InterPro" id="IPR036188">
    <property type="entry name" value="FAD/NAD-bd_sf"/>
</dbReference>
<keyword evidence="7" id="KW-1185">Reference proteome</keyword>
<protein>
    <submittedName>
        <fullName evidence="6">FAD-binding protein</fullName>
    </submittedName>
</protein>